<feature type="active site" description="For glutaminase activity" evidence="7">
    <location>
        <position position="112"/>
    </location>
</feature>
<evidence type="ECO:0000256" key="1">
    <source>
        <dbReference type="ARBA" id="ARBA00005188"/>
    </source>
</evidence>
<dbReference type="RefSeq" id="WP_008871159.1">
    <property type="nucleotide sequence ID" value="NZ_ACJN02000003.1"/>
</dbReference>
<comment type="caution">
    <text evidence="7">Lacks conserved residue(s) required for the propagation of feature annotation.</text>
</comment>
<sequence>MKIGLLQLNPVVCDFEGNARGIVQACMEASGQGADICVTPELAVIGYPARDLLLREDILEKCMQSVRFIARETSGVGPLLLGSPWCFPGRTGEVYNSACLLDKGRVIKVFSKVLLPEYDVFDEKRYFCAAEAPGVFEYKGKVVGVSICEDAWNDEDFWDRPRGGVNPMQELARQGADIIINMSASPFGLGKHGIRQAMMGSLAVKHRVFFIFCNQVGGFDDLVFPGRSMVFGPDGSIMGRGREFERDVFVFDTSNPAKSDSHEHDLDVPAEAWRALVLGTRDYVRKSGFSRVLLGLSGGMDSALTAAVAASALGPENVTGVLMPSPHSSPGSIDDSMKLAESLGIKTVTLPISSLMQGFDQALEDVFSGMHPDVTEENIQSRIRGNLLMAMSNKWGDMLLNTGNKSELAVGYCTIYGDMAGSLAVLADVPKTLVYDIARWLSTKGGPIIPEAIINKPPSAELRPGQKDRDSLPEYDILDEILRLYVEKGASMQEICTRGFEADVVQKVLDMVNRSEFKRYQAPPGIKITDVAFGPGRRMPLASRCLIKGW</sequence>
<accession>D6SSZ4</accession>
<dbReference type="EMBL" id="ACJN02000003">
    <property type="protein sequence ID" value="EFI33810.1"/>
    <property type="molecule type" value="Genomic_DNA"/>
</dbReference>
<dbReference type="InterPro" id="IPR014729">
    <property type="entry name" value="Rossmann-like_a/b/a_fold"/>
</dbReference>
<dbReference type="EC" id="6.3.5.1" evidence="7 8"/>
<evidence type="ECO:0000313" key="12">
    <source>
        <dbReference type="Proteomes" id="UP000005496"/>
    </source>
</evidence>
<dbReference type="UniPathway" id="UPA00253">
    <property type="reaction ID" value="UER00334"/>
</dbReference>
<dbReference type="CDD" id="cd00553">
    <property type="entry name" value="NAD_synthase"/>
    <property type="match status" value="1"/>
</dbReference>
<dbReference type="SUPFAM" id="SSF56317">
    <property type="entry name" value="Carbon-nitrogen hydrolase"/>
    <property type="match status" value="1"/>
</dbReference>
<feature type="active site" description="Proton acceptor; for glutaminase activity" evidence="7">
    <location>
        <position position="41"/>
    </location>
</feature>
<dbReference type="eggNOG" id="COG0171">
    <property type="taxonomic scope" value="Bacteria"/>
</dbReference>
<evidence type="ECO:0000256" key="9">
    <source>
        <dbReference type="RuleBase" id="RU003811"/>
    </source>
</evidence>
<evidence type="ECO:0000259" key="10">
    <source>
        <dbReference type="PROSITE" id="PS50263"/>
    </source>
</evidence>
<feature type="active site" description="Nucleophile; for glutaminase activity" evidence="7">
    <location>
        <position position="148"/>
    </location>
</feature>
<evidence type="ECO:0000313" key="11">
    <source>
        <dbReference type="EMBL" id="EFI33810.1"/>
    </source>
</evidence>
<dbReference type="PIRSF" id="PIRSF006630">
    <property type="entry name" value="NADS_GAT"/>
    <property type="match status" value="1"/>
</dbReference>
<evidence type="ECO:0000256" key="8">
    <source>
        <dbReference type="PIRNR" id="PIRNR006630"/>
    </source>
</evidence>
<dbReference type="Proteomes" id="UP000005496">
    <property type="component" value="Unassembled WGS sequence"/>
</dbReference>
<feature type="binding site" evidence="7">
    <location>
        <position position="518"/>
    </location>
    <ligand>
        <name>deamido-NAD(+)</name>
        <dbReference type="ChEBI" id="CHEBI:58437"/>
        <note>ligand shared between two neighboring subunits</note>
    </ligand>
</feature>
<comment type="similarity">
    <text evidence="9">Belongs to the NAD synthetase family.</text>
</comment>
<keyword evidence="3 7" id="KW-0436">Ligase</keyword>
<dbReference type="Gene3D" id="3.60.110.10">
    <property type="entry name" value="Carbon-nitrogen hydrolase"/>
    <property type="match status" value="1"/>
</dbReference>
<reference evidence="11" key="1">
    <citation type="submission" date="2010-05" db="EMBL/GenBank/DDBJ databases">
        <title>The draft genome of Desulfonatronospira thiodismutans ASO3-1.</title>
        <authorList>
            <consortium name="US DOE Joint Genome Institute (JGI-PGF)"/>
            <person name="Lucas S."/>
            <person name="Copeland A."/>
            <person name="Lapidus A."/>
            <person name="Cheng J.-F."/>
            <person name="Bruce D."/>
            <person name="Goodwin L."/>
            <person name="Pitluck S."/>
            <person name="Chertkov O."/>
            <person name="Brettin T."/>
            <person name="Detter J.C."/>
            <person name="Han C."/>
            <person name="Land M.L."/>
            <person name="Hauser L."/>
            <person name="Kyrpides N."/>
            <person name="Mikhailova N."/>
            <person name="Muyzer G."/>
            <person name="Woyke T."/>
        </authorList>
    </citation>
    <scope>NUCLEOTIDE SEQUENCE [LARGE SCALE GENOMIC DNA]</scope>
    <source>
        <strain evidence="11">ASO3-1</strain>
    </source>
</reference>
<dbReference type="GO" id="GO:0008795">
    <property type="term" value="F:NAD+ synthase activity"/>
    <property type="evidence" value="ECO:0007669"/>
    <property type="project" value="UniProtKB-UniRule"/>
</dbReference>
<evidence type="ECO:0000256" key="2">
    <source>
        <dbReference type="ARBA" id="ARBA00007145"/>
    </source>
</evidence>
<keyword evidence="4 7" id="KW-0547">Nucleotide-binding</keyword>
<proteinExistence type="inferred from homology"/>
<feature type="binding site" evidence="7">
    <location>
        <position position="185"/>
    </location>
    <ligand>
        <name>L-glutamine</name>
        <dbReference type="ChEBI" id="CHEBI:58359"/>
    </ligand>
</feature>
<evidence type="ECO:0000256" key="4">
    <source>
        <dbReference type="ARBA" id="ARBA00022741"/>
    </source>
</evidence>
<dbReference type="Gene3D" id="3.40.50.620">
    <property type="entry name" value="HUPs"/>
    <property type="match status" value="1"/>
</dbReference>
<dbReference type="NCBIfam" id="TIGR00552">
    <property type="entry name" value="nadE"/>
    <property type="match status" value="1"/>
</dbReference>
<dbReference type="eggNOG" id="COG0388">
    <property type="taxonomic scope" value="Bacteria"/>
</dbReference>
<comment type="similarity">
    <text evidence="2 7 8">In the C-terminal section; belongs to the NAD synthetase family.</text>
</comment>
<dbReference type="PANTHER" id="PTHR23090">
    <property type="entry name" value="NH 3 /GLUTAMINE-DEPENDENT NAD + SYNTHETASE"/>
    <property type="match status" value="1"/>
</dbReference>
<organism evidence="11 12">
    <name type="scientific">Desulfonatronospira thiodismutans ASO3-1</name>
    <dbReference type="NCBI Taxonomy" id="555779"/>
    <lineage>
        <taxon>Bacteria</taxon>
        <taxon>Pseudomonadati</taxon>
        <taxon>Thermodesulfobacteriota</taxon>
        <taxon>Desulfovibrionia</taxon>
        <taxon>Desulfovibrionales</taxon>
        <taxon>Desulfonatronovibrionaceae</taxon>
        <taxon>Desulfonatronospira</taxon>
    </lineage>
</organism>
<dbReference type="GO" id="GO:0005524">
    <property type="term" value="F:ATP binding"/>
    <property type="evidence" value="ECO:0007669"/>
    <property type="project" value="UniProtKB-UniRule"/>
</dbReference>
<evidence type="ECO:0000256" key="3">
    <source>
        <dbReference type="ARBA" id="ARBA00022598"/>
    </source>
</evidence>
<dbReference type="HAMAP" id="MF_02090">
    <property type="entry name" value="NadE_glutamine_dep"/>
    <property type="match status" value="1"/>
</dbReference>
<dbReference type="OrthoDB" id="9799210at2"/>
<keyword evidence="5 7" id="KW-0067">ATP-binding</keyword>
<evidence type="ECO:0000256" key="5">
    <source>
        <dbReference type="ARBA" id="ARBA00022840"/>
    </source>
</evidence>
<comment type="caution">
    <text evidence="11">The sequence shown here is derived from an EMBL/GenBank/DDBJ whole genome shotgun (WGS) entry which is preliminary data.</text>
</comment>
<dbReference type="InterPro" id="IPR022310">
    <property type="entry name" value="NAD/GMP_synthase"/>
</dbReference>
<dbReference type="NCBIfam" id="NF010588">
    <property type="entry name" value="PRK13981.1"/>
    <property type="match status" value="1"/>
</dbReference>
<feature type="binding site" evidence="7">
    <location>
        <begin position="295"/>
        <end position="302"/>
    </location>
    <ligand>
        <name>ATP</name>
        <dbReference type="ChEBI" id="CHEBI:30616"/>
    </ligand>
</feature>
<dbReference type="InterPro" id="IPR003694">
    <property type="entry name" value="NAD_synthase"/>
</dbReference>
<dbReference type="InterPro" id="IPR036526">
    <property type="entry name" value="C-N_Hydrolase_sf"/>
</dbReference>
<comment type="pathway">
    <text evidence="1 7 8">Cofactor biosynthesis; NAD(+) biosynthesis; NAD(+) from deamido-NAD(+) (L-Gln route): step 1/1.</text>
</comment>
<feature type="binding site" evidence="7">
    <location>
        <position position="402"/>
    </location>
    <ligand>
        <name>ATP</name>
        <dbReference type="ChEBI" id="CHEBI:30616"/>
    </ligand>
</feature>
<evidence type="ECO:0000256" key="7">
    <source>
        <dbReference type="HAMAP-Rule" id="MF_02090"/>
    </source>
</evidence>
<dbReference type="CDD" id="cd07570">
    <property type="entry name" value="GAT_Gln-NAD-synth"/>
    <property type="match status" value="1"/>
</dbReference>
<feature type="binding site" evidence="7">
    <location>
        <position position="118"/>
    </location>
    <ligand>
        <name>L-glutamine</name>
        <dbReference type="ChEBI" id="CHEBI:58359"/>
    </ligand>
</feature>
<dbReference type="GO" id="GO:0004359">
    <property type="term" value="F:glutaminase activity"/>
    <property type="evidence" value="ECO:0007669"/>
    <property type="project" value="InterPro"/>
</dbReference>
<dbReference type="GO" id="GO:0005737">
    <property type="term" value="C:cytoplasm"/>
    <property type="evidence" value="ECO:0007669"/>
    <property type="project" value="InterPro"/>
</dbReference>
<dbReference type="FunFam" id="3.40.50.620:FF:000106">
    <property type="entry name" value="Glutamine-dependent NAD(+) synthetase"/>
    <property type="match status" value="1"/>
</dbReference>
<dbReference type="AlphaFoldDB" id="D6SSZ4"/>
<comment type="catalytic activity">
    <reaction evidence="7 8">
        <text>deamido-NAD(+) + L-glutamine + ATP + H2O = L-glutamate + AMP + diphosphate + NAD(+) + H(+)</text>
        <dbReference type="Rhea" id="RHEA:24384"/>
        <dbReference type="ChEBI" id="CHEBI:15377"/>
        <dbReference type="ChEBI" id="CHEBI:15378"/>
        <dbReference type="ChEBI" id="CHEBI:29985"/>
        <dbReference type="ChEBI" id="CHEBI:30616"/>
        <dbReference type="ChEBI" id="CHEBI:33019"/>
        <dbReference type="ChEBI" id="CHEBI:57540"/>
        <dbReference type="ChEBI" id="CHEBI:58359"/>
        <dbReference type="ChEBI" id="CHEBI:58437"/>
        <dbReference type="ChEBI" id="CHEBI:456215"/>
        <dbReference type="EC" id="6.3.5.1"/>
    </reaction>
</comment>
<feature type="binding site" evidence="7">
    <location>
        <position position="378"/>
    </location>
    <ligand>
        <name>deamido-NAD(+)</name>
        <dbReference type="ChEBI" id="CHEBI:58437"/>
        <note>ligand shared between two neighboring subunits</note>
    </ligand>
</feature>
<dbReference type="InterPro" id="IPR003010">
    <property type="entry name" value="C-N_Hydrolase"/>
</dbReference>
<keyword evidence="6 7" id="KW-0520">NAD</keyword>
<name>D6SSZ4_9BACT</name>
<dbReference type="SUPFAM" id="SSF52402">
    <property type="entry name" value="Adenine nucleotide alpha hydrolases-like"/>
    <property type="match status" value="1"/>
</dbReference>
<feature type="binding site" evidence="7">
    <location>
        <position position="407"/>
    </location>
    <ligand>
        <name>deamido-NAD(+)</name>
        <dbReference type="ChEBI" id="CHEBI:58437"/>
        <note>ligand shared between two neighboring subunits</note>
    </ligand>
</feature>
<feature type="binding site" evidence="7">
    <location>
        <position position="191"/>
    </location>
    <ligand>
        <name>L-glutamine</name>
        <dbReference type="ChEBI" id="CHEBI:58359"/>
    </ligand>
</feature>
<dbReference type="InterPro" id="IPR014445">
    <property type="entry name" value="Gln-dep_NAD_synthase"/>
</dbReference>
<keyword evidence="12" id="KW-1185">Reference proteome</keyword>
<feature type="domain" description="CN hydrolase" evidence="10">
    <location>
        <begin position="1"/>
        <end position="255"/>
    </location>
</feature>
<dbReference type="PROSITE" id="PS50263">
    <property type="entry name" value="CN_HYDROLASE"/>
    <property type="match status" value="1"/>
</dbReference>
<dbReference type="PANTHER" id="PTHR23090:SF9">
    <property type="entry name" value="GLUTAMINE-DEPENDENT NAD(+) SYNTHETASE"/>
    <property type="match status" value="1"/>
</dbReference>
<comment type="function">
    <text evidence="7">Catalyzes the ATP-dependent amidation of deamido-NAD to form NAD. Uses L-glutamine as a nitrogen source.</text>
</comment>
<dbReference type="Pfam" id="PF02540">
    <property type="entry name" value="NAD_synthase"/>
    <property type="match status" value="1"/>
</dbReference>
<dbReference type="GO" id="GO:0003952">
    <property type="term" value="F:NAD+ synthase (glutamine-hydrolyzing) activity"/>
    <property type="evidence" value="ECO:0007669"/>
    <property type="project" value="UniProtKB-UniRule"/>
</dbReference>
<gene>
    <name evidence="7" type="primary">nadE</name>
    <name evidence="11" type="ORF">Dthio_PD1149</name>
</gene>
<protein>
    <recommendedName>
        <fullName evidence="7 8">Glutamine-dependent NAD(+) synthetase</fullName>
        <ecNumber evidence="7 8">6.3.5.1</ecNumber>
    </recommendedName>
    <alternativeName>
        <fullName evidence="7 8">NAD(+) synthase [glutamine-hydrolyzing]</fullName>
    </alternativeName>
</protein>
<dbReference type="Pfam" id="PF00795">
    <property type="entry name" value="CN_hydrolase"/>
    <property type="match status" value="1"/>
</dbReference>
<evidence type="ECO:0000256" key="6">
    <source>
        <dbReference type="ARBA" id="ARBA00023027"/>
    </source>
</evidence>
<dbReference type="GO" id="GO:0009435">
    <property type="term" value="P:NAD+ biosynthetic process"/>
    <property type="evidence" value="ECO:0007669"/>
    <property type="project" value="UniProtKB-UniRule"/>
</dbReference>